<gene>
    <name evidence="1" type="ORF">D5086_032554</name>
</gene>
<dbReference type="EMBL" id="RCHU02000018">
    <property type="protein sequence ID" value="KAL3567139.1"/>
    <property type="molecule type" value="Genomic_DNA"/>
</dbReference>
<proteinExistence type="predicted"/>
<sequence>MPSKLLHLPKLPLHPFPPQHYSPRSKPFMSAMGAHAPSPMRVPLLYSIVTSNHKTSFVLVFLLVSLHFVASLGLTDSEILLKFKGSLWGLQLENMGLAGKIDVEILKSLPDLKTFSIMNNNFDGPMPEFKKMVTLRSIYLSNNHFSGVIPPDAFDGILKLKKVYLAQNEFTGAIPSSLVALPKLLVLRLEGNQFSGKLPDFTHNLESFSVSNNALEGPIPAGLRNKGLCGPPLNECNTTDNDGHDSDSKKTPVLLIVILAAAVGLLIGAIVAAFLFLRRRRQRQASGSIEAPPPPIPSNLKKKTGFKEENQSPSSSPDHSVGSRKGEGPKLSFVRDDREKFDLPDLLKASAEILGSGCFGSSYKAALSSGTMMVVKRFKQMNNVGKEEFQEHMRRLGRLKHSNLLPLVAYYYRKEEKLLITDFVEKGSLAVHLHGHQALGQPSLGWPSRLKIVKGVARGLAYLYKDLPNIIAAHGHLKSSNVLLTQSNEPMLTDYGLVPVINQENAQELMVAYKSPEYLHHGRITKKTDVWSLGILIVEILTGKLPANFVPQGKGSEQQDLASWVNSVPYEEWINVVLDKDMTNVSTKPNGGGESEVMKLLKIGLSCCEADVEKRLDLKEAVERIEEIKEKDSDDDFFSSYASEGDMKSSRGKSDEFTFS</sequence>
<dbReference type="Proteomes" id="UP000309997">
    <property type="component" value="Unassembled WGS sequence"/>
</dbReference>
<protein>
    <submittedName>
        <fullName evidence="1">Uncharacterized protein</fullName>
    </submittedName>
</protein>
<accession>A0ACC4AMC8</accession>
<reference evidence="1 2" key="1">
    <citation type="journal article" date="2024" name="Plant Biotechnol. J.">
        <title>Genome and CRISPR/Cas9 system of a widespread forest tree (Populus alba) in the world.</title>
        <authorList>
            <person name="Liu Y.J."/>
            <person name="Jiang P.F."/>
            <person name="Han X.M."/>
            <person name="Li X.Y."/>
            <person name="Wang H.M."/>
            <person name="Wang Y.J."/>
            <person name="Wang X.X."/>
            <person name="Zeng Q.Y."/>
        </authorList>
    </citation>
    <scope>NUCLEOTIDE SEQUENCE [LARGE SCALE GENOMIC DNA]</scope>
    <source>
        <strain evidence="2">cv. PAL-ZL1</strain>
    </source>
</reference>
<organism evidence="1 2">
    <name type="scientific">Populus alba</name>
    <name type="common">White poplar</name>
    <dbReference type="NCBI Taxonomy" id="43335"/>
    <lineage>
        <taxon>Eukaryota</taxon>
        <taxon>Viridiplantae</taxon>
        <taxon>Streptophyta</taxon>
        <taxon>Embryophyta</taxon>
        <taxon>Tracheophyta</taxon>
        <taxon>Spermatophyta</taxon>
        <taxon>Magnoliopsida</taxon>
        <taxon>eudicotyledons</taxon>
        <taxon>Gunneridae</taxon>
        <taxon>Pentapetalae</taxon>
        <taxon>rosids</taxon>
        <taxon>fabids</taxon>
        <taxon>Malpighiales</taxon>
        <taxon>Salicaceae</taxon>
        <taxon>Saliceae</taxon>
        <taxon>Populus</taxon>
    </lineage>
</organism>
<comment type="caution">
    <text evidence="1">The sequence shown here is derived from an EMBL/GenBank/DDBJ whole genome shotgun (WGS) entry which is preliminary data.</text>
</comment>
<name>A0ACC4AMC8_POPAL</name>
<keyword evidence="2" id="KW-1185">Reference proteome</keyword>
<evidence type="ECO:0000313" key="1">
    <source>
        <dbReference type="EMBL" id="KAL3567139.1"/>
    </source>
</evidence>
<evidence type="ECO:0000313" key="2">
    <source>
        <dbReference type="Proteomes" id="UP000309997"/>
    </source>
</evidence>